<evidence type="ECO:0000256" key="3">
    <source>
        <dbReference type="ARBA" id="ARBA00023237"/>
    </source>
</evidence>
<dbReference type="Proteomes" id="UP000001095">
    <property type="component" value="Unassembled WGS sequence"/>
</dbReference>
<protein>
    <recommendedName>
        <fullName evidence="6">OmpA-like domain-containing protein</fullName>
    </recommendedName>
</protein>
<dbReference type="PANTHER" id="PTHR30329:SF21">
    <property type="entry name" value="LIPOPROTEIN YIAD-RELATED"/>
    <property type="match status" value="1"/>
</dbReference>
<proteinExistence type="predicted"/>
<comment type="subcellular location">
    <subcellularLocation>
        <location evidence="1">Cell outer membrane</location>
    </subcellularLocation>
</comment>
<keyword evidence="5" id="KW-0732">Signal</keyword>
<gene>
    <name evidence="7" type="ORF">HMPREF9696_00294</name>
</gene>
<dbReference type="EMBL" id="AGWY01000001">
    <property type="protein sequence ID" value="EKS42751.1"/>
    <property type="molecule type" value="Genomic_DNA"/>
</dbReference>
<evidence type="ECO:0000256" key="2">
    <source>
        <dbReference type="ARBA" id="ARBA00023136"/>
    </source>
</evidence>
<evidence type="ECO:0000256" key="1">
    <source>
        <dbReference type="ARBA" id="ARBA00004442"/>
    </source>
</evidence>
<dbReference type="InterPro" id="IPR036737">
    <property type="entry name" value="OmpA-like_sf"/>
</dbReference>
<sequence>MKRIWATAAVWVLSSGLLHAQSLEDKIGSALQASQPLTRSLSVTSDPKVDAEKQVIKRLQVRSISVELASPPDAEERARIVEITRDKPAIDLEILFEYNSAEISPKAVPALVALGNALSRQDLKGSVFLINGHTDAAGSADYNQALSQRRANAVRRMLIEHYKLAPDTLIAVGFGKEQLKTPARPLGEENRRVQIVNTTVRATGQ</sequence>
<dbReference type="AlphaFoldDB" id="K8PME9"/>
<keyword evidence="3" id="KW-0998">Cell outer membrane</keyword>
<dbReference type="HOGENOM" id="CLU_016890_5_2_5"/>
<feature type="domain" description="OmpA-like" evidence="6">
    <location>
        <begin position="83"/>
        <end position="201"/>
    </location>
</feature>
<dbReference type="Gene3D" id="3.30.1330.60">
    <property type="entry name" value="OmpA-like domain"/>
    <property type="match status" value="1"/>
</dbReference>
<dbReference type="PATRIC" id="fig|883079.3.peg.306"/>
<keyword evidence="8" id="KW-1185">Reference proteome</keyword>
<evidence type="ECO:0000256" key="5">
    <source>
        <dbReference type="SAM" id="SignalP"/>
    </source>
</evidence>
<dbReference type="InterPro" id="IPR050330">
    <property type="entry name" value="Bact_OuterMem_StrucFunc"/>
</dbReference>
<dbReference type="InterPro" id="IPR006664">
    <property type="entry name" value="OMP_bac"/>
</dbReference>
<dbReference type="PROSITE" id="PS51123">
    <property type="entry name" value="OMPA_2"/>
    <property type="match status" value="1"/>
</dbReference>
<dbReference type="RefSeq" id="WP_002711160.1">
    <property type="nucleotide sequence ID" value="NZ_KB375281.1"/>
</dbReference>
<evidence type="ECO:0000259" key="6">
    <source>
        <dbReference type="PROSITE" id="PS51123"/>
    </source>
</evidence>
<accession>K8PME9</accession>
<dbReference type="Pfam" id="PF00691">
    <property type="entry name" value="OmpA"/>
    <property type="match status" value="1"/>
</dbReference>
<dbReference type="GO" id="GO:0009279">
    <property type="term" value="C:cell outer membrane"/>
    <property type="evidence" value="ECO:0007669"/>
    <property type="project" value="UniProtKB-SubCell"/>
</dbReference>
<dbReference type="SUPFAM" id="SSF103088">
    <property type="entry name" value="OmpA-like"/>
    <property type="match status" value="1"/>
</dbReference>
<keyword evidence="2 4" id="KW-0472">Membrane</keyword>
<dbReference type="CDD" id="cd07185">
    <property type="entry name" value="OmpA_C-like"/>
    <property type="match status" value="1"/>
</dbReference>
<dbReference type="InterPro" id="IPR006665">
    <property type="entry name" value="OmpA-like"/>
</dbReference>
<evidence type="ECO:0000313" key="7">
    <source>
        <dbReference type="EMBL" id="EKS42751.1"/>
    </source>
</evidence>
<feature type="signal peptide" evidence="5">
    <location>
        <begin position="1"/>
        <end position="20"/>
    </location>
</feature>
<dbReference type="OrthoDB" id="9814546at2"/>
<feature type="chain" id="PRO_5003919849" description="OmpA-like domain-containing protein" evidence="5">
    <location>
        <begin position="21"/>
        <end position="205"/>
    </location>
</feature>
<dbReference type="InterPro" id="IPR006690">
    <property type="entry name" value="OMPA-like_CS"/>
</dbReference>
<comment type="caution">
    <text evidence="7">The sequence shown here is derived from an EMBL/GenBank/DDBJ whole genome shotgun (WGS) entry which is preliminary data.</text>
</comment>
<dbReference type="PROSITE" id="PS01068">
    <property type="entry name" value="OMPA_1"/>
    <property type="match status" value="1"/>
</dbReference>
<name>K8PME9_9BRAD</name>
<evidence type="ECO:0000313" key="8">
    <source>
        <dbReference type="Proteomes" id="UP000001095"/>
    </source>
</evidence>
<organism evidence="7 8">
    <name type="scientific">Afipia clevelandensis ATCC 49720</name>
    <dbReference type="NCBI Taxonomy" id="883079"/>
    <lineage>
        <taxon>Bacteria</taxon>
        <taxon>Pseudomonadati</taxon>
        <taxon>Pseudomonadota</taxon>
        <taxon>Alphaproteobacteria</taxon>
        <taxon>Hyphomicrobiales</taxon>
        <taxon>Nitrobacteraceae</taxon>
        <taxon>Afipia</taxon>
    </lineage>
</organism>
<reference evidence="7 8" key="1">
    <citation type="submission" date="2012-04" db="EMBL/GenBank/DDBJ databases">
        <title>The Genome Sequence of Afipia clevelandensis ATCC 49720.</title>
        <authorList>
            <consortium name="The Broad Institute Genome Sequencing Platform"/>
            <person name="Earl A."/>
            <person name="Ward D."/>
            <person name="Feldgarden M."/>
            <person name="Gevers D."/>
            <person name="Huys G."/>
            <person name="Walker B."/>
            <person name="Young S.K."/>
            <person name="Zeng Q."/>
            <person name="Gargeya S."/>
            <person name="Fitzgerald M."/>
            <person name="Haas B."/>
            <person name="Abouelleil A."/>
            <person name="Alvarado L."/>
            <person name="Arachchi H.M."/>
            <person name="Berlin A."/>
            <person name="Chapman S.B."/>
            <person name="Goldberg J."/>
            <person name="Griggs A."/>
            <person name="Gujja S."/>
            <person name="Hansen M."/>
            <person name="Howarth C."/>
            <person name="Imamovic A."/>
            <person name="Larimer J."/>
            <person name="McCowen C."/>
            <person name="Montmayeur A."/>
            <person name="Murphy C."/>
            <person name="Neiman D."/>
            <person name="Pearson M."/>
            <person name="Priest M."/>
            <person name="Roberts A."/>
            <person name="Saif S."/>
            <person name="Shea T."/>
            <person name="Sisk P."/>
            <person name="Sykes S."/>
            <person name="Wortman J."/>
            <person name="Nusbaum C."/>
            <person name="Birren B."/>
        </authorList>
    </citation>
    <scope>NUCLEOTIDE SEQUENCE [LARGE SCALE GENOMIC DNA]</scope>
    <source>
        <strain evidence="7 8">ATCC 49720</strain>
    </source>
</reference>
<dbReference type="PRINTS" id="PR01021">
    <property type="entry name" value="OMPADOMAIN"/>
</dbReference>
<dbReference type="PANTHER" id="PTHR30329">
    <property type="entry name" value="STATOR ELEMENT OF FLAGELLAR MOTOR COMPLEX"/>
    <property type="match status" value="1"/>
</dbReference>
<evidence type="ECO:0000256" key="4">
    <source>
        <dbReference type="PROSITE-ProRule" id="PRU00473"/>
    </source>
</evidence>